<dbReference type="GO" id="GO:0035269">
    <property type="term" value="P:protein O-linked glycosylation via mannose"/>
    <property type="evidence" value="ECO:0007669"/>
    <property type="project" value="TreeGrafter"/>
</dbReference>
<dbReference type="PANTHER" id="PTHR46420">
    <property type="entry name" value="BETA-1,4-GLUCURONYLTRANSFERASE 1"/>
    <property type="match status" value="1"/>
</dbReference>
<name>Q175J5_AEDAE</name>
<evidence type="ECO:0000256" key="16">
    <source>
        <dbReference type="ARBA" id="ARBA00030723"/>
    </source>
</evidence>
<evidence type="ECO:0000256" key="8">
    <source>
        <dbReference type="ARBA" id="ARBA00022692"/>
    </source>
</evidence>
<dbReference type="PANTHER" id="PTHR46420:SF1">
    <property type="entry name" value="BETA-1,4-GLUCURONYLTRANSFERASE 1"/>
    <property type="match status" value="1"/>
</dbReference>
<evidence type="ECO:0000256" key="2">
    <source>
        <dbReference type="ARBA" id="ARBA00004323"/>
    </source>
</evidence>
<evidence type="ECO:0000313" key="22">
    <source>
        <dbReference type="EMBL" id="EAT41759.1"/>
    </source>
</evidence>
<comment type="cofactor">
    <cofactor evidence="1">
        <name>Mn(2+)</name>
        <dbReference type="ChEBI" id="CHEBI:29035"/>
    </cofactor>
</comment>
<evidence type="ECO:0000256" key="13">
    <source>
        <dbReference type="ARBA" id="ARBA00023136"/>
    </source>
</evidence>
<evidence type="ECO:0000256" key="14">
    <source>
        <dbReference type="ARBA" id="ARBA00023180"/>
    </source>
</evidence>
<dbReference type="VEuPathDB" id="VectorBase:AAEL021879"/>
<comment type="catalytic activity">
    <reaction evidence="20">
        <text>3-O-[beta-D-Xyl-(1-&gt;4)-Rib-ol-P-Rib-ol-P-3-beta-D-GalNAc-(1-&gt;3)-beta-D-GlcNAc-(1-&gt;4)-(O-6-P-alpha-D-Man)]-Thr-[protein] + UDP-alpha-D-glucuronate = 3-O-[beta-D-GlcA-(1-&gt;3)-beta-D-Xyl-(1-&gt;4)-Rib-ol-P-Rib-ol-P-3-beta-D-GalNAc-(1-&gt;3)-beta-D-GlcNAc-(1-&gt;4)-(O-6-P-alpha-D-Man)]-Thr-[protein] + UDP + H(+)</text>
        <dbReference type="Rhea" id="RHEA:46860"/>
        <dbReference type="Rhea" id="RHEA-COMP:15023"/>
        <dbReference type="Rhea" id="RHEA-COMP:17482"/>
        <dbReference type="ChEBI" id="CHEBI:15378"/>
        <dbReference type="ChEBI" id="CHEBI:58052"/>
        <dbReference type="ChEBI" id="CHEBI:58223"/>
        <dbReference type="ChEBI" id="CHEBI:142405"/>
        <dbReference type="ChEBI" id="CHEBI:177336"/>
    </reaction>
</comment>
<evidence type="ECO:0000256" key="3">
    <source>
        <dbReference type="ARBA" id="ARBA00004922"/>
    </source>
</evidence>
<organism evidence="22 23">
    <name type="scientific">Aedes aegypti</name>
    <name type="common">Yellowfever mosquito</name>
    <name type="synonym">Culex aegypti</name>
    <dbReference type="NCBI Taxonomy" id="7159"/>
    <lineage>
        <taxon>Eukaryota</taxon>
        <taxon>Metazoa</taxon>
        <taxon>Ecdysozoa</taxon>
        <taxon>Arthropoda</taxon>
        <taxon>Hexapoda</taxon>
        <taxon>Insecta</taxon>
        <taxon>Pterygota</taxon>
        <taxon>Neoptera</taxon>
        <taxon>Endopterygota</taxon>
        <taxon>Diptera</taxon>
        <taxon>Nematocera</taxon>
        <taxon>Culicoidea</taxon>
        <taxon>Culicidae</taxon>
        <taxon>Culicinae</taxon>
        <taxon>Aedini</taxon>
        <taxon>Aedes</taxon>
        <taxon>Stegomyia</taxon>
    </lineage>
</organism>
<dbReference type="HOGENOM" id="CLU_019238_5_1_1"/>
<dbReference type="OMA" id="NMKGKFD"/>
<dbReference type="GO" id="GO:0046872">
    <property type="term" value="F:metal ion binding"/>
    <property type="evidence" value="ECO:0007669"/>
    <property type="project" value="UniProtKB-KW"/>
</dbReference>
<evidence type="ECO:0000256" key="11">
    <source>
        <dbReference type="ARBA" id="ARBA00022989"/>
    </source>
</evidence>
<proteinExistence type="inferred from homology"/>
<evidence type="ECO:0000256" key="15">
    <source>
        <dbReference type="ARBA" id="ARBA00023211"/>
    </source>
</evidence>
<keyword evidence="6" id="KW-0328">Glycosyltransferase</keyword>
<dbReference type="EMBL" id="CH477399">
    <property type="protein sequence ID" value="EAT41759.1"/>
    <property type="molecule type" value="Genomic_DNA"/>
</dbReference>
<dbReference type="Pfam" id="PF13896">
    <property type="entry name" value="Glyco_transf_49"/>
    <property type="match status" value="1"/>
</dbReference>
<keyword evidence="21" id="KW-0732">Signal</keyword>
<comment type="subcellular location">
    <subcellularLocation>
        <location evidence="2">Golgi apparatus membrane</location>
        <topology evidence="2">Single-pass type II membrane protein</topology>
    </subcellularLocation>
</comment>
<evidence type="ECO:0000256" key="5">
    <source>
        <dbReference type="ARBA" id="ARBA00017962"/>
    </source>
</evidence>
<evidence type="ECO:0000256" key="7">
    <source>
        <dbReference type="ARBA" id="ARBA00022679"/>
    </source>
</evidence>
<dbReference type="PaxDb" id="7159-AAEL006638-PA"/>
<reference evidence="22" key="3">
    <citation type="submission" date="2012-09" db="EMBL/GenBank/DDBJ databases">
        <authorList>
            <consortium name="VectorBase"/>
        </authorList>
    </citation>
    <scope>NUCLEOTIDE SEQUENCE</scope>
    <source>
        <strain evidence="22">Liverpool</strain>
    </source>
</reference>
<keyword evidence="11" id="KW-1133">Transmembrane helix</keyword>
<reference evidence="22" key="1">
    <citation type="submission" date="2005-10" db="EMBL/GenBank/DDBJ databases">
        <authorList>
            <person name="Loftus B.J."/>
            <person name="Nene V.M."/>
            <person name="Hannick L.I."/>
            <person name="Bidwell S."/>
            <person name="Haas B."/>
            <person name="Amedeo P."/>
            <person name="Orvis J."/>
            <person name="Wortman J.R."/>
            <person name="White O.R."/>
            <person name="Salzberg S."/>
            <person name="Shumway M."/>
            <person name="Koo H."/>
            <person name="Zhao Y."/>
            <person name="Holmes M."/>
            <person name="Miller J."/>
            <person name="Schatz M."/>
            <person name="Pop M."/>
            <person name="Pai G."/>
            <person name="Utterback T."/>
            <person name="Rogers Y.-H."/>
            <person name="Kravitz S."/>
            <person name="Fraser C.M."/>
        </authorList>
    </citation>
    <scope>NUCLEOTIDE SEQUENCE</scope>
    <source>
        <strain evidence="22">Liverpool</strain>
    </source>
</reference>
<dbReference type="GO" id="GO:0015020">
    <property type="term" value="F:glucuronosyltransferase activity"/>
    <property type="evidence" value="ECO:0007669"/>
    <property type="project" value="InterPro"/>
</dbReference>
<keyword evidence="13" id="KW-0472">Membrane</keyword>
<evidence type="ECO:0000256" key="6">
    <source>
        <dbReference type="ARBA" id="ARBA00022676"/>
    </source>
</evidence>
<evidence type="ECO:0000256" key="19">
    <source>
        <dbReference type="ARBA" id="ARBA00033291"/>
    </source>
</evidence>
<evidence type="ECO:0000256" key="17">
    <source>
        <dbReference type="ARBA" id="ARBA00032175"/>
    </source>
</evidence>
<reference evidence="22" key="2">
    <citation type="journal article" date="2007" name="Science">
        <title>Genome sequence of Aedes aegypti, a major arbovirus vector.</title>
        <authorList>
            <person name="Nene V."/>
            <person name="Wortman J.R."/>
            <person name="Lawson D."/>
            <person name="Haas B."/>
            <person name="Kodira C."/>
            <person name="Tu Z.J."/>
            <person name="Loftus B."/>
            <person name="Xi Z."/>
            <person name="Megy K."/>
            <person name="Grabherr M."/>
            <person name="Ren Q."/>
            <person name="Zdobnov E.M."/>
            <person name="Lobo N.F."/>
            <person name="Campbell K.S."/>
            <person name="Brown S.E."/>
            <person name="Bonaldo M.F."/>
            <person name="Zhu J."/>
            <person name="Sinkins S.P."/>
            <person name="Hogenkamp D.G."/>
            <person name="Amedeo P."/>
            <person name="Arensburger P."/>
            <person name="Atkinson P.W."/>
            <person name="Bidwell S."/>
            <person name="Biedler J."/>
            <person name="Birney E."/>
            <person name="Bruggner R.V."/>
            <person name="Costas J."/>
            <person name="Coy M.R."/>
            <person name="Crabtree J."/>
            <person name="Crawford M."/>
            <person name="Debruyn B."/>
            <person name="Decaprio D."/>
            <person name="Eiglmeier K."/>
            <person name="Eisenstadt E."/>
            <person name="El-Dorry H."/>
            <person name="Gelbart W.M."/>
            <person name="Gomes S.L."/>
            <person name="Hammond M."/>
            <person name="Hannick L.I."/>
            <person name="Hogan J.R."/>
            <person name="Holmes M.H."/>
            <person name="Jaffe D."/>
            <person name="Johnston J.S."/>
            <person name="Kennedy R.C."/>
            <person name="Koo H."/>
            <person name="Kravitz S."/>
            <person name="Kriventseva E.V."/>
            <person name="Kulp D."/>
            <person name="Labutti K."/>
            <person name="Lee E."/>
            <person name="Li S."/>
            <person name="Lovin D.D."/>
            <person name="Mao C."/>
            <person name="Mauceli E."/>
            <person name="Menck C.F."/>
            <person name="Miller J.R."/>
            <person name="Montgomery P."/>
            <person name="Mori A."/>
            <person name="Nascimento A.L."/>
            <person name="Naveira H.F."/>
            <person name="Nusbaum C."/>
            <person name="O'leary S."/>
            <person name="Orvis J."/>
            <person name="Pertea M."/>
            <person name="Quesneville H."/>
            <person name="Reidenbach K.R."/>
            <person name="Rogers Y.H."/>
            <person name="Roth C.W."/>
            <person name="Schneider J.R."/>
            <person name="Schatz M."/>
            <person name="Shumway M."/>
            <person name="Stanke M."/>
            <person name="Stinson E.O."/>
            <person name="Tubio J.M."/>
            <person name="Vanzee J.P."/>
            <person name="Verjovski-Almeida S."/>
            <person name="Werner D."/>
            <person name="White O."/>
            <person name="Wyder S."/>
            <person name="Zeng Q."/>
            <person name="Zhao Q."/>
            <person name="Zhao Y."/>
            <person name="Hill C.A."/>
            <person name="Raikhel A.S."/>
            <person name="Soares M.B."/>
            <person name="Knudson D.L."/>
            <person name="Lee N.H."/>
            <person name="Galagan J."/>
            <person name="Salzberg S.L."/>
            <person name="Paulsen I.T."/>
            <person name="Dimopoulos G."/>
            <person name="Collins F.H."/>
            <person name="Birren B."/>
            <person name="Fraser-Liggett C.M."/>
            <person name="Severson D.W."/>
        </authorList>
    </citation>
    <scope>NUCLEOTIDE SEQUENCE [LARGE SCALE GENOMIC DNA]</scope>
    <source>
        <strain evidence="22">Liverpool</strain>
    </source>
</reference>
<protein>
    <recommendedName>
        <fullName evidence="5">Beta-1,4-glucuronyltransferase 1</fullName>
    </recommendedName>
    <alternativeName>
        <fullName evidence="16">I-beta-1,3-N-acetylglucosaminyltransferase</fullName>
    </alternativeName>
    <alternativeName>
        <fullName evidence="19">N-acetyllactosaminide beta-1,3-N-acetylglucosaminyltransferase</fullName>
    </alternativeName>
    <alternativeName>
        <fullName evidence="17">Poly-N-acetyllactosamine extension enzyme</fullName>
    </alternativeName>
    <alternativeName>
        <fullName evidence="18">UDP-GlcNAc:betaGal beta-1,3-N-acetylglucosaminyltransferase 1</fullName>
    </alternativeName>
</protein>
<evidence type="ECO:0000256" key="1">
    <source>
        <dbReference type="ARBA" id="ARBA00001936"/>
    </source>
</evidence>
<evidence type="ECO:0000256" key="20">
    <source>
        <dbReference type="ARBA" id="ARBA00047852"/>
    </source>
</evidence>
<feature type="signal peptide" evidence="21">
    <location>
        <begin position="1"/>
        <end position="17"/>
    </location>
</feature>
<dbReference type="UniPathway" id="UPA00378"/>
<evidence type="ECO:0000256" key="12">
    <source>
        <dbReference type="ARBA" id="ARBA00023034"/>
    </source>
</evidence>
<evidence type="ECO:0000256" key="4">
    <source>
        <dbReference type="ARBA" id="ARBA00008539"/>
    </source>
</evidence>
<comment type="pathway">
    <text evidence="3">Protein modification; protein glycosylation.</text>
</comment>
<evidence type="ECO:0000256" key="9">
    <source>
        <dbReference type="ARBA" id="ARBA00022723"/>
    </source>
</evidence>
<comment type="similarity">
    <text evidence="4">Belongs to the glycosyltransferase 49 family.</text>
</comment>
<sequence>MAIGIHLILFGIGPGSACRLWNLSIASVLALTLSNVFLTVRLLHNGDCSNQYSANVEDSVSLVPRAPILTPATCLEYVLADSLTNNTDKAVFSGLDLRLGHWDSRRLYKFFDFAVIGEKYPELSERFSVCLATQSSLEKIYSLVQVSHHWSGPISTAIFAAGNDELYLLQIYLSYLRNCFKTIRERVSFHLALPKDRAPTHLKSIHVGDFTKFDCAKPEATLNDLIKLRKVETNKWRIKNPYPQNHLRNVARKGCQSTHVFLTDVDIIPSVNFAEHLDKFLRNQRPQHHPTAYVVPTYELDERVRFPRNKTDLIRLANKGLARPFHHKVFIYNQFATNFSRWQADVSDSEVTHVSHNVTNFEFLYEPFYVAPDTVPPHDERFLGYGYTRNTQVYEMFVAGYQFQVLSPLFTVHWGLQNKKSRPAWRERQNNVNRKYFEIFKREVFARYHKDPLRMLLPKKVQKQHGLGAGNAGGGAVGDNNG</sequence>
<dbReference type="AlphaFoldDB" id="Q175J5"/>
<dbReference type="eggNOG" id="KOG3765">
    <property type="taxonomic scope" value="Eukaryota"/>
</dbReference>
<evidence type="ECO:0000256" key="10">
    <source>
        <dbReference type="ARBA" id="ARBA00022968"/>
    </source>
</evidence>
<evidence type="ECO:0000313" key="23">
    <source>
        <dbReference type="Proteomes" id="UP000682892"/>
    </source>
</evidence>
<keyword evidence="14" id="KW-0325">Glycoprotein</keyword>
<accession>Q175J5</accession>
<dbReference type="GO" id="GO:0000139">
    <property type="term" value="C:Golgi membrane"/>
    <property type="evidence" value="ECO:0007669"/>
    <property type="project" value="UniProtKB-SubCell"/>
</dbReference>
<keyword evidence="7" id="KW-0808">Transferase</keyword>
<dbReference type="PhylomeDB" id="Q175J5"/>
<evidence type="ECO:0000256" key="18">
    <source>
        <dbReference type="ARBA" id="ARBA00032181"/>
    </source>
</evidence>
<feature type="chain" id="PRO_5004185911" description="Beta-1,4-glucuronyltransferase 1" evidence="21">
    <location>
        <begin position="18"/>
        <end position="482"/>
    </location>
</feature>
<dbReference type="STRING" id="7159.Q175J5"/>
<keyword evidence="15" id="KW-0464">Manganese</keyword>
<evidence type="ECO:0000256" key="21">
    <source>
        <dbReference type="SAM" id="SignalP"/>
    </source>
</evidence>
<dbReference type="Proteomes" id="UP000682892">
    <property type="component" value="Unassembled WGS sequence"/>
</dbReference>
<gene>
    <name evidence="22" type="ORF">AaeL_AAEL006638</name>
</gene>
<keyword evidence="9" id="KW-0479">Metal-binding</keyword>
<keyword evidence="12" id="KW-0333">Golgi apparatus</keyword>
<keyword evidence="8" id="KW-0812">Transmembrane</keyword>
<dbReference type="InterPro" id="IPR043189">
    <property type="entry name" value="B4GAT1"/>
</dbReference>
<keyword evidence="10" id="KW-0735">Signal-anchor</keyword>